<dbReference type="PANTHER" id="PTHR43289">
    <property type="entry name" value="MITOGEN-ACTIVATED PROTEIN KINASE KINASE KINASE 20-RELATED"/>
    <property type="match status" value="1"/>
</dbReference>
<keyword evidence="2" id="KW-0547">Nucleotide-binding</keyword>
<dbReference type="SMART" id="SM00220">
    <property type="entry name" value="S_TKc"/>
    <property type="match status" value="1"/>
</dbReference>
<dbReference type="Gene3D" id="3.30.200.20">
    <property type="entry name" value="Phosphorylase Kinase, domain 1"/>
    <property type="match status" value="1"/>
</dbReference>
<keyword evidence="1" id="KW-0808">Transferase</keyword>
<dbReference type="EMBL" id="QQNA01000011">
    <property type="protein sequence ID" value="RDG39704.1"/>
    <property type="molecule type" value="Genomic_DNA"/>
</dbReference>
<dbReference type="PANTHER" id="PTHR43289:SF34">
    <property type="entry name" value="SERINE_THREONINE-PROTEIN KINASE YBDM-RELATED"/>
    <property type="match status" value="1"/>
</dbReference>
<sequence length="521" mass="54075">MGQVYLGRSPGGRLLAVKVVRDDFAQSADVLTRFRREVETVGRVRSAYTAALVDYDVTSKPYWLATEYVSGPTLGAAVPTAEGLSAEVCLLLFAALAEALADVHARGVSHRDLKPQNIILSSVGPRLIDFGIARATDHTVLTQAGQTVGSLGYTAPEAMTEGPVGPAADMFALGATMAYAATGRAPFGSTMASVVYRSMKGEIDLTGVDSRVAELITACVATDPALRPDPAEIIRRCDVRASLTENQVYRALVAEAESPVTDPARTVASNSAPTDIAPADFTPADVTLAGAATAPRTAPMTALAPAAGTAGGTGAGAGTAGASPGRDRRRAIRWAGAAAAVLVVVAGSLTAVLMREGSDTSKSPGTAGSSASPSNVKLPEEPAPEEPAPEEPAPVEGPLTGLNDTCVHIANSDPQDGTVLQMWTCNGTDAQRWQATDEGQLKALGKCMDVEWSGTQNGTPVRLWECNGSDAQKWEPQPDGALRNTGSGRCLDIPQGNTENGTELALWDCLGNPNQFWRLPG</sequence>
<dbReference type="InterPro" id="IPR008271">
    <property type="entry name" value="Ser/Thr_kinase_AS"/>
</dbReference>
<keyword evidence="4" id="KW-0067">ATP-binding</keyword>
<dbReference type="PROSITE" id="PS00108">
    <property type="entry name" value="PROTEIN_KINASE_ST"/>
    <property type="match status" value="1"/>
</dbReference>
<keyword evidence="3 8" id="KW-0418">Kinase</keyword>
<keyword evidence="6" id="KW-0472">Membrane</keyword>
<feature type="region of interest" description="Disordered" evidence="5">
    <location>
        <begin position="357"/>
        <end position="402"/>
    </location>
</feature>
<feature type="region of interest" description="Disordered" evidence="5">
    <location>
        <begin position="304"/>
        <end position="325"/>
    </location>
</feature>
<dbReference type="CDD" id="cd23451">
    <property type="entry name" value="beta-trefoil_Ricin_laminarinase"/>
    <property type="match status" value="1"/>
</dbReference>
<dbReference type="Pfam" id="PF00652">
    <property type="entry name" value="Ricin_B_lectin"/>
    <property type="match status" value="1"/>
</dbReference>
<dbReference type="GO" id="GO:0005524">
    <property type="term" value="F:ATP binding"/>
    <property type="evidence" value="ECO:0007669"/>
    <property type="project" value="UniProtKB-KW"/>
</dbReference>
<evidence type="ECO:0000313" key="9">
    <source>
        <dbReference type="Proteomes" id="UP000253741"/>
    </source>
</evidence>
<dbReference type="PROSITE" id="PS50011">
    <property type="entry name" value="PROTEIN_KINASE_DOM"/>
    <property type="match status" value="1"/>
</dbReference>
<dbReference type="SUPFAM" id="SSF50370">
    <property type="entry name" value="Ricin B-like lectins"/>
    <property type="match status" value="1"/>
</dbReference>
<keyword evidence="6" id="KW-0812">Transmembrane</keyword>
<accession>A0A370BHH2</accession>
<dbReference type="InterPro" id="IPR035992">
    <property type="entry name" value="Ricin_B-like_lectins"/>
</dbReference>
<evidence type="ECO:0000256" key="4">
    <source>
        <dbReference type="ARBA" id="ARBA00022840"/>
    </source>
</evidence>
<dbReference type="SMART" id="SM00458">
    <property type="entry name" value="RICIN"/>
    <property type="match status" value="1"/>
</dbReference>
<feature type="transmembrane region" description="Helical" evidence="6">
    <location>
        <begin position="334"/>
        <end position="354"/>
    </location>
</feature>
<evidence type="ECO:0000313" key="8">
    <source>
        <dbReference type="EMBL" id="RDG39704.1"/>
    </source>
</evidence>
<dbReference type="InterPro" id="IPR000719">
    <property type="entry name" value="Prot_kinase_dom"/>
</dbReference>
<dbReference type="Pfam" id="PF00069">
    <property type="entry name" value="Pkinase"/>
    <property type="match status" value="1"/>
</dbReference>
<dbReference type="CDD" id="cd14014">
    <property type="entry name" value="STKc_PknB_like"/>
    <property type="match status" value="1"/>
</dbReference>
<dbReference type="InterPro" id="IPR011009">
    <property type="entry name" value="Kinase-like_dom_sf"/>
</dbReference>
<dbReference type="InterPro" id="IPR000772">
    <property type="entry name" value="Ricin_B_lectin"/>
</dbReference>
<dbReference type="SUPFAM" id="SSF56112">
    <property type="entry name" value="Protein kinase-like (PK-like)"/>
    <property type="match status" value="1"/>
</dbReference>
<evidence type="ECO:0000259" key="7">
    <source>
        <dbReference type="PROSITE" id="PS50011"/>
    </source>
</evidence>
<organism evidence="8 9">
    <name type="scientific">Streptomyces corynorhini</name>
    <dbReference type="NCBI Taxonomy" id="2282652"/>
    <lineage>
        <taxon>Bacteria</taxon>
        <taxon>Bacillati</taxon>
        <taxon>Actinomycetota</taxon>
        <taxon>Actinomycetes</taxon>
        <taxon>Kitasatosporales</taxon>
        <taxon>Streptomycetaceae</taxon>
        <taxon>Streptomyces</taxon>
    </lineage>
</organism>
<evidence type="ECO:0000256" key="3">
    <source>
        <dbReference type="ARBA" id="ARBA00022777"/>
    </source>
</evidence>
<feature type="domain" description="Protein kinase" evidence="7">
    <location>
        <begin position="1"/>
        <end position="243"/>
    </location>
</feature>
<feature type="compositionally biased region" description="Gly residues" evidence="5">
    <location>
        <begin position="309"/>
        <end position="319"/>
    </location>
</feature>
<dbReference type="PROSITE" id="PS50231">
    <property type="entry name" value="RICIN_B_LECTIN"/>
    <property type="match status" value="1"/>
</dbReference>
<comment type="caution">
    <text evidence="8">The sequence shown here is derived from an EMBL/GenBank/DDBJ whole genome shotgun (WGS) entry which is preliminary data.</text>
</comment>
<name>A0A370BHH2_9ACTN</name>
<feature type="compositionally biased region" description="Low complexity" evidence="5">
    <location>
        <begin position="360"/>
        <end position="374"/>
    </location>
</feature>
<evidence type="ECO:0000256" key="5">
    <source>
        <dbReference type="SAM" id="MobiDB-lite"/>
    </source>
</evidence>
<dbReference type="Gene3D" id="1.10.510.10">
    <property type="entry name" value="Transferase(Phosphotransferase) domain 1"/>
    <property type="match status" value="1"/>
</dbReference>
<keyword evidence="8" id="KW-0723">Serine/threonine-protein kinase</keyword>
<keyword evidence="6" id="KW-1133">Transmembrane helix</keyword>
<dbReference type="Gene3D" id="2.80.10.50">
    <property type="match status" value="1"/>
</dbReference>
<dbReference type="GO" id="GO:0004674">
    <property type="term" value="F:protein serine/threonine kinase activity"/>
    <property type="evidence" value="ECO:0007669"/>
    <property type="project" value="UniProtKB-KW"/>
</dbReference>
<proteinExistence type="predicted"/>
<dbReference type="AlphaFoldDB" id="A0A370BHH2"/>
<reference evidence="8 9" key="1">
    <citation type="submission" date="2018-07" db="EMBL/GenBank/DDBJ databases">
        <title>Streptomyces species from bats.</title>
        <authorList>
            <person name="Dunlap C."/>
        </authorList>
    </citation>
    <scope>NUCLEOTIDE SEQUENCE [LARGE SCALE GENOMIC DNA]</scope>
    <source>
        <strain evidence="8 9">AC230</strain>
    </source>
</reference>
<evidence type="ECO:0000256" key="1">
    <source>
        <dbReference type="ARBA" id="ARBA00022679"/>
    </source>
</evidence>
<dbReference type="Proteomes" id="UP000253741">
    <property type="component" value="Unassembled WGS sequence"/>
</dbReference>
<gene>
    <name evidence="8" type="ORF">DVH02_02050</name>
</gene>
<evidence type="ECO:0000256" key="6">
    <source>
        <dbReference type="SAM" id="Phobius"/>
    </source>
</evidence>
<evidence type="ECO:0000256" key="2">
    <source>
        <dbReference type="ARBA" id="ARBA00022741"/>
    </source>
</evidence>
<keyword evidence="9" id="KW-1185">Reference proteome</keyword>
<protein>
    <submittedName>
        <fullName evidence="8">Serine/threonine protein kinase</fullName>
    </submittedName>
</protein>